<feature type="compositionally biased region" description="Low complexity" evidence="1">
    <location>
        <begin position="10"/>
        <end position="25"/>
    </location>
</feature>
<protein>
    <submittedName>
        <fullName evidence="3">N-acetyltransferase</fullName>
    </submittedName>
</protein>
<reference evidence="3 4" key="1">
    <citation type="submission" date="2018-11" db="EMBL/GenBank/DDBJ databases">
        <title>Gemmobacter sp. nov., YIM 102744-1 draft genome.</title>
        <authorList>
            <person name="Li G."/>
            <person name="Jiang Y."/>
        </authorList>
    </citation>
    <scope>NUCLEOTIDE SEQUENCE [LARGE SCALE GENOMIC DNA]</scope>
    <source>
        <strain evidence="3 4">YIM 102744-1</strain>
    </source>
</reference>
<dbReference type="AlphaFoldDB" id="A0A3P3DQC9"/>
<comment type="caution">
    <text evidence="3">The sequence shown here is derived from an EMBL/GenBank/DDBJ whole genome shotgun (WGS) entry which is preliminary data.</text>
</comment>
<dbReference type="InterPro" id="IPR000182">
    <property type="entry name" value="GNAT_dom"/>
</dbReference>
<keyword evidence="3" id="KW-0808">Transferase</keyword>
<dbReference type="Proteomes" id="UP000282125">
    <property type="component" value="Unassembled WGS sequence"/>
</dbReference>
<accession>A0A3P3DQC9</accession>
<keyword evidence="4" id="KW-1185">Reference proteome</keyword>
<gene>
    <name evidence="3" type="ORF">EG244_08120</name>
</gene>
<evidence type="ECO:0000259" key="2">
    <source>
        <dbReference type="PROSITE" id="PS51186"/>
    </source>
</evidence>
<organism evidence="3 4">
    <name type="scientific">Falsigemmobacter faecalis</name>
    <dbReference type="NCBI Taxonomy" id="2488730"/>
    <lineage>
        <taxon>Bacteria</taxon>
        <taxon>Pseudomonadati</taxon>
        <taxon>Pseudomonadota</taxon>
        <taxon>Alphaproteobacteria</taxon>
        <taxon>Rhodobacterales</taxon>
        <taxon>Paracoccaceae</taxon>
        <taxon>Falsigemmobacter</taxon>
    </lineage>
</organism>
<dbReference type="InterPro" id="IPR016181">
    <property type="entry name" value="Acyl_CoA_acyltransferase"/>
</dbReference>
<dbReference type="Gene3D" id="3.40.630.30">
    <property type="match status" value="1"/>
</dbReference>
<dbReference type="Pfam" id="PF00583">
    <property type="entry name" value="Acetyltransf_1"/>
    <property type="match status" value="1"/>
</dbReference>
<dbReference type="GO" id="GO:0016747">
    <property type="term" value="F:acyltransferase activity, transferring groups other than amino-acyl groups"/>
    <property type="evidence" value="ECO:0007669"/>
    <property type="project" value="InterPro"/>
</dbReference>
<dbReference type="PROSITE" id="PS51186">
    <property type="entry name" value="GNAT"/>
    <property type="match status" value="1"/>
</dbReference>
<feature type="region of interest" description="Disordered" evidence="1">
    <location>
        <begin position="71"/>
        <end position="92"/>
    </location>
</feature>
<dbReference type="SUPFAM" id="SSF55729">
    <property type="entry name" value="Acyl-CoA N-acyltransferases (Nat)"/>
    <property type="match status" value="1"/>
</dbReference>
<feature type="domain" description="N-acetyltransferase" evidence="2">
    <location>
        <begin position="115"/>
        <end position="276"/>
    </location>
</feature>
<evidence type="ECO:0000313" key="4">
    <source>
        <dbReference type="Proteomes" id="UP000282125"/>
    </source>
</evidence>
<proteinExistence type="predicted"/>
<feature type="region of interest" description="Disordered" evidence="1">
    <location>
        <begin position="1"/>
        <end position="25"/>
    </location>
</feature>
<dbReference type="EMBL" id="RRAZ01000009">
    <property type="protein sequence ID" value="RRH75876.1"/>
    <property type="molecule type" value="Genomic_DNA"/>
</dbReference>
<name>A0A3P3DQC9_9RHOB</name>
<evidence type="ECO:0000256" key="1">
    <source>
        <dbReference type="SAM" id="MobiDB-lite"/>
    </source>
</evidence>
<evidence type="ECO:0000313" key="3">
    <source>
        <dbReference type="EMBL" id="RRH75876.1"/>
    </source>
</evidence>
<sequence length="279" mass="29930">MRRTSAEVCSRSSPGPPLSISGIASPQSAARGLHGLRAGRDEKLIKRGPMGPLLVTRQERVNGKITRVSAVQSRQGPIKSPLRQGGSAAPGRGAELAIRRRLRHDVASLRRGSAVQWREMREEDLAGVLSLADRVHPDLPESYDAIAEKRRLYPAGCHVLEGGAGSAILGYAISHPIRENAPPALDSFLGDIPPDARQFYIHDLVLDPQLRGGGHARHVIDRLLRGAADFSSAGLVSVYGTAAFWARFGFAPASGVPPEKLAVYGADAVWMRRERPAAG</sequence>